<evidence type="ECO:0000313" key="3">
    <source>
        <dbReference type="Proteomes" id="UP000271624"/>
    </source>
</evidence>
<name>A0A433UEW4_9CYAN</name>
<proteinExistence type="predicted"/>
<dbReference type="AlphaFoldDB" id="A0A433UEW4"/>
<dbReference type="CDD" id="cd00413">
    <property type="entry name" value="Glyco_hydrolase_16"/>
    <property type="match status" value="1"/>
</dbReference>
<dbReference type="SUPFAM" id="SSF49899">
    <property type="entry name" value="Concanavalin A-like lectins/glucanases"/>
    <property type="match status" value="1"/>
</dbReference>
<dbReference type="PROSITE" id="PS51762">
    <property type="entry name" value="GH16_2"/>
    <property type="match status" value="1"/>
</dbReference>
<accession>A0A433UEW4</accession>
<comment type="caution">
    <text evidence="2">The sequence shown here is derived from an EMBL/GenBank/DDBJ whole genome shotgun (WGS) entry which is preliminary data.</text>
</comment>
<evidence type="ECO:0000313" key="2">
    <source>
        <dbReference type="EMBL" id="RUS92375.1"/>
    </source>
</evidence>
<sequence length="225" mass="26159">MDDTKIINFSGYEWQVKDNVTVGPGPNNWSSDNVWIDKDGLHLKITQQDGKWYCAEVYTTMNLGFGKYQFYVIGRIDQFDPNIVLGLFNYPEFVAPNQEETNEIDIEVARWGSSENPNGNFVVWPSVPGLKRDWHNFSFSLNGNYTTHRFNWSSKKVDFQSLHGHTNNNEHQIDAWTYQPDDSLKRIPQQPLRVHMNLWLFQGQPPTDLQEVEVIISNFQFIPAS</sequence>
<feature type="domain" description="GH16" evidence="1">
    <location>
        <begin position="1"/>
        <end position="218"/>
    </location>
</feature>
<evidence type="ECO:0000259" key="1">
    <source>
        <dbReference type="PROSITE" id="PS51762"/>
    </source>
</evidence>
<reference evidence="2" key="2">
    <citation type="journal article" date="2019" name="Genome Biol. Evol.">
        <title>Day and night: Metabolic profiles and evolutionary relationships of six axenic non-marine cyanobacteria.</title>
        <authorList>
            <person name="Will S.E."/>
            <person name="Henke P."/>
            <person name="Boedeker C."/>
            <person name="Huang S."/>
            <person name="Brinkmann H."/>
            <person name="Rohde M."/>
            <person name="Jarek M."/>
            <person name="Friedl T."/>
            <person name="Seufert S."/>
            <person name="Schumacher M."/>
            <person name="Overmann J."/>
            <person name="Neumann-Schaal M."/>
            <person name="Petersen J."/>
        </authorList>
    </citation>
    <scope>NUCLEOTIDE SEQUENCE [LARGE SCALE GENOMIC DNA]</scope>
    <source>
        <strain evidence="2">PCC 7102</strain>
    </source>
</reference>
<dbReference type="InterPro" id="IPR000757">
    <property type="entry name" value="Beta-glucanase-like"/>
</dbReference>
<dbReference type="GO" id="GO:0005975">
    <property type="term" value="P:carbohydrate metabolic process"/>
    <property type="evidence" value="ECO:0007669"/>
    <property type="project" value="InterPro"/>
</dbReference>
<dbReference type="InterPro" id="IPR013320">
    <property type="entry name" value="ConA-like_dom_sf"/>
</dbReference>
<reference evidence="2" key="1">
    <citation type="submission" date="2018-12" db="EMBL/GenBank/DDBJ databases">
        <authorList>
            <person name="Will S."/>
            <person name="Neumann-Schaal M."/>
            <person name="Henke P."/>
        </authorList>
    </citation>
    <scope>NUCLEOTIDE SEQUENCE</scope>
    <source>
        <strain evidence="2">PCC 7102</strain>
    </source>
</reference>
<protein>
    <recommendedName>
        <fullName evidence="1">GH16 domain-containing protein</fullName>
    </recommendedName>
</protein>
<dbReference type="OrthoDB" id="370098at2"/>
<organism evidence="2 3">
    <name type="scientific">Dulcicalothrix desertica PCC 7102</name>
    <dbReference type="NCBI Taxonomy" id="232991"/>
    <lineage>
        <taxon>Bacteria</taxon>
        <taxon>Bacillati</taxon>
        <taxon>Cyanobacteriota</taxon>
        <taxon>Cyanophyceae</taxon>
        <taxon>Nostocales</taxon>
        <taxon>Calotrichaceae</taxon>
        <taxon>Dulcicalothrix</taxon>
    </lineage>
</organism>
<dbReference type="Proteomes" id="UP000271624">
    <property type="component" value="Unassembled WGS sequence"/>
</dbReference>
<dbReference type="GO" id="GO:0004553">
    <property type="term" value="F:hydrolase activity, hydrolyzing O-glycosyl compounds"/>
    <property type="evidence" value="ECO:0007669"/>
    <property type="project" value="InterPro"/>
</dbReference>
<dbReference type="RefSeq" id="WP_127087813.1">
    <property type="nucleotide sequence ID" value="NZ_RSCL01000081.1"/>
</dbReference>
<gene>
    <name evidence="2" type="ORF">DSM106972_099310</name>
</gene>
<keyword evidence="3" id="KW-1185">Reference proteome</keyword>
<dbReference type="Gene3D" id="2.60.120.200">
    <property type="match status" value="1"/>
</dbReference>
<dbReference type="EMBL" id="RSCL01000081">
    <property type="protein sequence ID" value="RUS92375.1"/>
    <property type="molecule type" value="Genomic_DNA"/>
</dbReference>